<evidence type="ECO:0000256" key="7">
    <source>
        <dbReference type="ARBA" id="ARBA00023265"/>
    </source>
</evidence>
<dbReference type="Pfam" id="PF03094">
    <property type="entry name" value="Mlo"/>
    <property type="match status" value="1"/>
</dbReference>
<keyword evidence="3" id="KW-0812">Transmembrane</keyword>
<dbReference type="PANTHER" id="PTHR31942:SF84">
    <property type="entry name" value="MLO-LIKE PROTEIN 12"/>
    <property type="match status" value="1"/>
</dbReference>
<comment type="similarity">
    <text evidence="2">Belongs to the MLO family.</text>
</comment>
<gene>
    <name evidence="8" type="ORF">Fmac_027202</name>
</gene>
<comment type="subcellular location">
    <subcellularLocation>
        <location evidence="1">Membrane</location>
        <topology evidence="1">Multi-pass membrane protein</topology>
    </subcellularLocation>
</comment>
<evidence type="ECO:0000256" key="6">
    <source>
        <dbReference type="ARBA" id="ARBA00023136"/>
    </source>
</evidence>
<name>A0ABD1LH95_9FABA</name>
<dbReference type="InterPro" id="IPR004326">
    <property type="entry name" value="Mlo"/>
</dbReference>
<dbReference type="EMBL" id="JBGMDY010000009">
    <property type="protein sequence ID" value="KAL2322823.1"/>
    <property type="molecule type" value="Genomic_DNA"/>
</dbReference>
<evidence type="ECO:0000256" key="2">
    <source>
        <dbReference type="ARBA" id="ARBA00006574"/>
    </source>
</evidence>
<keyword evidence="5" id="KW-1133">Transmembrane helix</keyword>
<keyword evidence="6" id="KW-0472">Membrane</keyword>
<dbReference type="Proteomes" id="UP001603857">
    <property type="component" value="Unassembled WGS sequence"/>
</dbReference>
<evidence type="ECO:0000313" key="9">
    <source>
        <dbReference type="Proteomes" id="UP001603857"/>
    </source>
</evidence>
<proteinExistence type="inferred from homology"/>
<reference evidence="8 9" key="1">
    <citation type="submission" date="2024-08" db="EMBL/GenBank/DDBJ databases">
        <title>Insights into the chromosomal genome structure of Flemingia macrophylla.</title>
        <authorList>
            <person name="Ding Y."/>
            <person name="Zhao Y."/>
            <person name="Bi W."/>
            <person name="Wu M."/>
            <person name="Zhao G."/>
            <person name="Gong Y."/>
            <person name="Li W."/>
            <person name="Zhang P."/>
        </authorList>
    </citation>
    <scope>NUCLEOTIDE SEQUENCE [LARGE SCALE GENOMIC DNA]</scope>
    <source>
        <strain evidence="8">DYQJB</strain>
        <tissue evidence="8">Leaf</tissue>
    </source>
</reference>
<dbReference type="GO" id="GO:0006952">
    <property type="term" value="P:defense response"/>
    <property type="evidence" value="ECO:0007669"/>
    <property type="project" value="UniProtKB-KW"/>
</dbReference>
<evidence type="ECO:0000313" key="8">
    <source>
        <dbReference type="EMBL" id="KAL2322823.1"/>
    </source>
</evidence>
<evidence type="ECO:0000256" key="4">
    <source>
        <dbReference type="ARBA" id="ARBA00022821"/>
    </source>
</evidence>
<evidence type="ECO:0000256" key="5">
    <source>
        <dbReference type="ARBA" id="ARBA00022989"/>
    </source>
</evidence>
<keyword evidence="9" id="KW-1185">Reference proteome</keyword>
<comment type="caution">
    <text evidence="8">The sequence shown here is derived from an EMBL/GenBank/DDBJ whole genome shotgun (WGS) entry which is preliminary data.</text>
</comment>
<dbReference type="GO" id="GO:0016020">
    <property type="term" value="C:membrane"/>
    <property type="evidence" value="ECO:0007669"/>
    <property type="project" value="UniProtKB-SubCell"/>
</dbReference>
<keyword evidence="7" id="KW-0568">Pathogenesis-related protein</keyword>
<organism evidence="8 9">
    <name type="scientific">Flemingia macrophylla</name>
    <dbReference type="NCBI Taxonomy" id="520843"/>
    <lineage>
        <taxon>Eukaryota</taxon>
        <taxon>Viridiplantae</taxon>
        <taxon>Streptophyta</taxon>
        <taxon>Embryophyta</taxon>
        <taxon>Tracheophyta</taxon>
        <taxon>Spermatophyta</taxon>
        <taxon>Magnoliopsida</taxon>
        <taxon>eudicotyledons</taxon>
        <taxon>Gunneridae</taxon>
        <taxon>Pentapetalae</taxon>
        <taxon>rosids</taxon>
        <taxon>fabids</taxon>
        <taxon>Fabales</taxon>
        <taxon>Fabaceae</taxon>
        <taxon>Papilionoideae</taxon>
        <taxon>50 kb inversion clade</taxon>
        <taxon>NPAAA clade</taxon>
        <taxon>indigoferoid/millettioid clade</taxon>
        <taxon>Phaseoleae</taxon>
        <taxon>Flemingia</taxon>
    </lineage>
</organism>
<dbReference type="PANTHER" id="PTHR31942">
    <property type="entry name" value="MLO-LIKE PROTEIN 1"/>
    <property type="match status" value="1"/>
</dbReference>
<sequence length="222" mass="24906">MGDFPRHPFPPLDLRGRAPTSLPLFERSHTLSLSHTFHLQTTISPPSLTTQLSQTLSNLIHSTPSPSAPLCHAILCPILCRAISLSRSHQVLTPSVNPIFVRPCRGFTHVFSVAGNRFHFPFHNLDSFRQTVNQGGKPLRVWKKLLRVIHSVNNSTGEVVKGAPLVKPADDLFRFNSPRVLPFLIHLVIFQNAFEVAFFSWSTVSLSILDQVFLNFYLTGSY</sequence>
<keyword evidence="4" id="KW-0611">Plant defense</keyword>
<protein>
    <submittedName>
        <fullName evidence="8">Uncharacterized protein</fullName>
    </submittedName>
</protein>
<accession>A0ABD1LH95</accession>
<evidence type="ECO:0000256" key="1">
    <source>
        <dbReference type="ARBA" id="ARBA00004141"/>
    </source>
</evidence>
<evidence type="ECO:0000256" key="3">
    <source>
        <dbReference type="ARBA" id="ARBA00022692"/>
    </source>
</evidence>
<dbReference type="AlphaFoldDB" id="A0ABD1LH95"/>